<sequence>MLAVLLLSPSESLAQQHAHTHGRMHMDVAVDARAITVTLSSPLDTFLGFERAPRTEAEQQQLEQLLATLQSAQQLIQLDPAAQCALDSVDVESPILSDHTHDHHHADHAHDHAHDEHADMDVYVVFSCAHAHKAQFLDVQQLFRAFPRLEQVAVQVAAPQGQFKRQLHGGETRLRLVR</sequence>
<accession>A0A1V0BJF3</accession>
<organism evidence="1 2">
    <name type="scientific">Comamonas kerstersii</name>
    <dbReference type="NCBI Taxonomy" id="225992"/>
    <lineage>
        <taxon>Bacteria</taxon>
        <taxon>Pseudomonadati</taxon>
        <taxon>Pseudomonadota</taxon>
        <taxon>Betaproteobacteria</taxon>
        <taxon>Burkholderiales</taxon>
        <taxon>Comamonadaceae</taxon>
        <taxon>Comamonas</taxon>
    </lineage>
</organism>
<gene>
    <name evidence="1" type="ORF">B5M06_13895</name>
</gene>
<dbReference type="InterPro" id="IPR021253">
    <property type="entry name" value="ZrgA-like"/>
</dbReference>
<dbReference type="Pfam" id="PF10986">
    <property type="entry name" value="ZrgA"/>
    <property type="match status" value="1"/>
</dbReference>
<evidence type="ECO:0008006" key="3">
    <source>
        <dbReference type="Google" id="ProtNLM"/>
    </source>
</evidence>
<protein>
    <recommendedName>
        <fullName evidence="3">DUF2796 domain-containing protein</fullName>
    </recommendedName>
</protein>
<name>A0A1V0BJF3_9BURK</name>
<evidence type="ECO:0000313" key="2">
    <source>
        <dbReference type="Proteomes" id="UP000242792"/>
    </source>
</evidence>
<dbReference type="KEGG" id="cke:B5M06_13895"/>
<evidence type="ECO:0000313" key="1">
    <source>
        <dbReference type="EMBL" id="AQZ99991.1"/>
    </source>
</evidence>
<dbReference type="EMBL" id="CP020121">
    <property type="protein sequence ID" value="AQZ99991.1"/>
    <property type="molecule type" value="Genomic_DNA"/>
</dbReference>
<dbReference type="Proteomes" id="UP000242792">
    <property type="component" value="Chromosome"/>
</dbReference>
<dbReference type="AlphaFoldDB" id="A0A1V0BJF3"/>
<reference evidence="1 2" key="1">
    <citation type="submission" date="2017-03" db="EMBL/GenBank/DDBJ databases">
        <title>Rapid Whole Genome Sequencing of Comamonas kerstersii Causing Continuous ambulatory Peritoneal Dialysis-Associated Peritonitis.</title>
        <authorList>
            <person name="Zheng B."/>
        </authorList>
    </citation>
    <scope>NUCLEOTIDE SEQUENCE [LARGE SCALE GENOMIC DNA]</scope>
    <source>
        <strain evidence="1 2">8943</strain>
    </source>
</reference>
<proteinExistence type="predicted"/>
<dbReference type="OrthoDB" id="7346546at2"/>